<feature type="transmembrane region" description="Helical" evidence="5">
    <location>
        <begin position="141"/>
        <end position="163"/>
    </location>
</feature>
<feature type="transmembrane region" description="Helical" evidence="5">
    <location>
        <begin position="175"/>
        <end position="194"/>
    </location>
</feature>
<evidence type="ECO:0000256" key="4">
    <source>
        <dbReference type="SAM" id="MobiDB-lite"/>
    </source>
</evidence>
<proteinExistence type="predicted"/>
<feature type="transmembrane region" description="Helical" evidence="5">
    <location>
        <begin position="508"/>
        <end position="528"/>
    </location>
</feature>
<keyword evidence="3 5" id="KW-0472">Membrane</keyword>
<gene>
    <name evidence="7" type="ORF">EDS130_LOCUS23278</name>
    <name evidence="6" type="ORF">XAT740_LOCUS1497</name>
</gene>
<evidence type="ECO:0000256" key="2">
    <source>
        <dbReference type="ARBA" id="ARBA00022989"/>
    </source>
</evidence>
<feature type="transmembrane region" description="Helical" evidence="5">
    <location>
        <begin position="86"/>
        <end position="104"/>
    </location>
</feature>
<organism evidence="7 9">
    <name type="scientific">Adineta ricciae</name>
    <name type="common">Rotifer</name>
    <dbReference type="NCBI Taxonomy" id="249248"/>
    <lineage>
        <taxon>Eukaryota</taxon>
        <taxon>Metazoa</taxon>
        <taxon>Spiralia</taxon>
        <taxon>Gnathifera</taxon>
        <taxon>Rotifera</taxon>
        <taxon>Eurotatoria</taxon>
        <taxon>Bdelloidea</taxon>
        <taxon>Adinetida</taxon>
        <taxon>Adinetidae</taxon>
        <taxon>Adineta</taxon>
    </lineage>
</organism>
<evidence type="ECO:0000256" key="5">
    <source>
        <dbReference type="SAM" id="Phobius"/>
    </source>
</evidence>
<dbReference type="SUPFAM" id="SSF103473">
    <property type="entry name" value="MFS general substrate transporter"/>
    <property type="match status" value="1"/>
</dbReference>
<feature type="transmembrane region" description="Helical" evidence="5">
    <location>
        <begin position="602"/>
        <end position="620"/>
    </location>
</feature>
<evidence type="ECO:0000313" key="7">
    <source>
        <dbReference type="EMBL" id="CAF1163570.1"/>
    </source>
</evidence>
<reference evidence="7" key="1">
    <citation type="submission" date="2021-02" db="EMBL/GenBank/DDBJ databases">
        <authorList>
            <person name="Nowell W R."/>
        </authorList>
    </citation>
    <scope>NUCLEOTIDE SEQUENCE</scope>
</reference>
<feature type="transmembrane region" description="Helical" evidence="5">
    <location>
        <begin position="469"/>
        <end position="496"/>
    </location>
</feature>
<keyword evidence="2 5" id="KW-1133">Transmembrane helix</keyword>
<dbReference type="EMBL" id="CAJNOR010000047">
    <property type="protein sequence ID" value="CAF0771942.1"/>
    <property type="molecule type" value="Genomic_DNA"/>
</dbReference>
<dbReference type="EMBL" id="CAJNOJ010000126">
    <property type="protein sequence ID" value="CAF1163570.1"/>
    <property type="molecule type" value="Genomic_DNA"/>
</dbReference>
<keyword evidence="8" id="KW-1185">Reference proteome</keyword>
<dbReference type="PANTHER" id="PTHR23121:SF9">
    <property type="entry name" value="SODIUM-DEPENDENT GLUCOSE TRANSPORTER 1"/>
    <property type="match status" value="1"/>
</dbReference>
<evidence type="ECO:0000256" key="1">
    <source>
        <dbReference type="ARBA" id="ARBA00022692"/>
    </source>
</evidence>
<comment type="caution">
    <text evidence="7">The sequence shown here is derived from an EMBL/GenBank/DDBJ whole genome shotgun (WGS) entry which is preliminary data.</text>
</comment>
<feature type="compositionally biased region" description="Basic and acidic residues" evidence="4">
    <location>
        <begin position="677"/>
        <end position="687"/>
    </location>
</feature>
<name>A0A814TKJ6_ADIRI</name>
<dbReference type="Proteomes" id="UP000663828">
    <property type="component" value="Unassembled WGS sequence"/>
</dbReference>
<evidence type="ECO:0000313" key="6">
    <source>
        <dbReference type="EMBL" id="CAF0771942.1"/>
    </source>
</evidence>
<dbReference type="Proteomes" id="UP000663852">
    <property type="component" value="Unassembled WGS sequence"/>
</dbReference>
<sequence length="687" mass="78493">MLDGDSKEETIALGQRNLMSKTNEVSRLISLDLNHLNIESYHDFSDLSREKILLLAATFISIGMITGLLGPIFPFLADNLSTESHSIIRLITIKAVGFLFAIYFSSYLYIWFNVCCLLGLSCLSISFAVCSLAFITDLTAFYLTALLLGVGLGLSYHGIDILYNRLWTRSSTSTIRWLHLLLVIGAILSTLILLPSTLHNNPDSSMTTNITHPLRHRRAMINDTTFSFNASSTIPKIVTKPVVVASDILSRSSYTKPPDAQQISSCIKAYCCHHQNNTLVCRENDKNQSNPCQKVFSSCRMSRSNLCYLDKINNPWCPIDSKCANETKLNCSIELTNKTINESITKSENCKFCNVTTVLPQTNARVQVIYRHKPPTADSDTDDLSKNFFYLKIRLFFQSITSIHYIHLLLTGLFFMLGIFYSILAIRGESMNSLSGTNFNPLGLLCLKPYSIIYNSNNHTSLLSNLSSLIFIILLCLFYFFLSGIETLCIYLTYLFGIESNLSESHSLILQLCYLSGRFLDSFINYIWLLLDRYKKKSSNMLPMKVHILLRLIILFVICLTNLYYRRLNFLFFSIGFLLMSLSSLVLTCIERDLCLSEIFSRLILFTIIVSEMTFPRLFFDKIEYLIEFYLLIGLALLMCLFLMILYVSRKWQRNSMYRLVSTSMNSNDMESQENSDNERLKDTKLQ</sequence>
<evidence type="ECO:0000313" key="8">
    <source>
        <dbReference type="Proteomes" id="UP000663828"/>
    </source>
</evidence>
<feature type="region of interest" description="Disordered" evidence="4">
    <location>
        <begin position="667"/>
        <end position="687"/>
    </location>
</feature>
<feature type="transmembrane region" description="Helical" evidence="5">
    <location>
        <begin position="548"/>
        <end position="565"/>
    </location>
</feature>
<protein>
    <submittedName>
        <fullName evidence="7">Uncharacterized protein</fullName>
    </submittedName>
</protein>
<evidence type="ECO:0000256" key="3">
    <source>
        <dbReference type="ARBA" id="ARBA00023136"/>
    </source>
</evidence>
<feature type="transmembrane region" description="Helical" evidence="5">
    <location>
        <begin position="111"/>
        <end position="135"/>
    </location>
</feature>
<keyword evidence="1 5" id="KW-0812">Transmembrane</keyword>
<feature type="transmembrane region" description="Helical" evidence="5">
    <location>
        <begin position="405"/>
        <end position="426"/>
    </location>
</feature>
<feature type="transmembrane region" description="Helical" evidence="5">
    <location>
        <begin position="52"/>
        <end position="74"/>
    </location>
</feature>
<accession>A0A814TKJ6</accession>
<dbReference type="AlphaFoldDB" id="A0A814TKJ6"/>
<dbReference type="PANTHER" id="PTHR23121">
    <property type="entry name" value="SODIUM-DEPENDENT GLUCOSE TRANSPORTER 1"/>
    <property type="match status" value="1"/>
</dbReference>
<evidence type="ECO:0000313" key="9">
    <source>
        <dbReference type="Proteomes" id="UP000663852"/>
    </source>
</evidence>
<feature type="transmembrane region" description="Helical" evidence="5">
    <location>
        <begin position="571"/>
        <end position="590"/>
    </location>
</feature>
<dbReference type="OrthoDB" id="10042597at2759"/>
<dbReference type="InterPro" id="IPR036259">
    <property type="entry name" value="MFS_trans_sf"/>
</dbReference>
<feature type="transmembrane region" description="Helical" evidence="5">
    <location>
        <begin position="626"/>
        <end position="649"/>
    </location>
</feature>